<evidence type="ECO:0000256" key="4">
    <source>
        <dbReference type="ARBA" id="ARBA00015132"/>
    </source>
</evidence>
<evidence type="ECO:0000256" key="2">
    <source>
        <dbReference type="ARBA" id="ARBA00006601"/>
    </source>
</evidence>
<dbReference type="InterPro" id="IPR001732">
    <property type="entry name" value="UDP-Glc/GDP-Man_DH_N"/>
</dbReference>
<dbReference type="EMBL" id="JMFG01000005">
    <property type="protein sequence ID" value="KDA54696.1"/>
    <property type="molecule type" value="Genomic_DNA"/>
</dbReference>
<dbReference type="InterPro" id="IPR008927">
    <property type="entry name" value="6-PGluconate_DH-like_C_sf"/>
</dbReference>
<accession>A0A062Y2P4</accession>
<feature type="binding site" evidence="10">
    <location>
        <position position="207"/>
    </location>
    <ligand>
        <name>substrate</name>
    </ligand>
</feature>
<dbReference type="InterPro" id="IPR036291">
    <property type="entry name" value="NAD(P)-bd_dom_sf"/>
</dbReference>
<sequence>MHIAVVGSGYVGLVTGACLSDFGMDVTCVDKDEKKIAMLQRGEVPIYEPGLDGLIAKNAKAGRLRFTTNVAEAVERALAIFIAVGTPPREDGSADLSYVIEVAETIAAHLNGYKVVVTKSTVPIGTGQLIEQIIREKSGGRFPFSVVSNPEFLREGSAIEDFMRPDRVVIGARDPQAIAIMKDIYAPLYLIETPFVITNVESAELIKYASNAFLATKITFINEVAILCEKLGADVHHVAKGMGLDRRIGPKFLHPGPGYGGSCFPKDTRALTDIARQAGYRFGIVETVVEVNEKIKARMVDKIRTACGGSVSGLTVGVLGLAFKPETDDMRESPAIPIVTALVKEGARVRAFDPAAMDNAKEVLPATVEYCQDAYDAATGAHCLVIITEWNQFRSLDLERLKGLLARPLVVDLRNVYEPDKMREAGFAYECVGRAAANLPKA</sequence>
<dbReference type="InterPro" id="IPR036220">
    <property type="entry name" value="UDP-Glc/GDP-Man_DH_C_sf"/>
</dbReference>
<dbReference type="GO" id="GO:0000271">
    <property type="term" value="P:polysaccharide biosynthetic process"/>
    <property type="evidence" value="ECO:0007669"/>
    <property type="project" value="InterPro"/>
</dbReference>
<reference evidence="13 14" key="1">
    <citation type="submission" date="2014-04" db="EMBL/GenBank/DDBJ databases">
        <title>The Genome Sequence of Thermoanaerobaculum aquaticum MP-01, The First Cultivated Group 23 Acidobacterium.</title>
        <authorList>
            <person name="Stamps B.W."/>
            <person name="Losey N.A."/>
            <person name="Lawson P.A."/>
            <person name="Stevenson B.S."/>
        </authorList>
    </citation>
    <scope>NUCLEOTIDE SEQUENCE [LARGE SCALE GENOMIC DNA]</scope>
    <source>
        <strain evidence="13 14">MP-01</strain>
    </source>
</reference>
<dbReference type="GO" id="GO:0051287">
    <property type="term" value="F:NAD binding"/>
    <property type="evidence" value="ECO:0007669"/>
    <property type="project" value="InterPro"/>
</dbReference>
<comment type="catalytic activity">
    <reaction evidence="7 8">
        <text>UDP-alpha-D-glucose + 2 NAD(+) + H2O = UDP-alpha-D-glucuronate + 2 NADH + 3 H(+)</text>
        <dbReference type="Rhea" id="RHEA:23596"/>
        <dbReference type="ChEBI" id="CHEBI:15377"/>
        <dbReference type="ChEBI" id="CHEBI:15378"/>
        <dbReference type="ChEBI" id="CHEBI:57540"/>
        <dbReference type="ChEBI" id="CHEBI:57945"/>
        <dbReference type="ChEBI" id="CHEBI:58052"/>
        <dbReference type="ChEBI" id="CHEBI:58885"/>
        <dbReference type="EC" id="1.1.1.22"/>
    </reaction>
</comment>
<feature type="domain" description="UDP-glucose/GDP-mannose dehydrogenase C-terminal" evidence="12">
    <location>
        <begin position="317"/>
        <end position="419"/>
    </location>
</feature>
<organism evidence="13 14">
    <name type="scientific">Thermoanaerobaculum aquaticum</name>
    <dbReference type="NCBI Taxonomy" id="1312852"/>
    <lineage>
        <taxon>Bacteria</taxon>
        <taxon>Pseudomonadati</taxon>
        <taxon>Acidobacteriota</taxon>
        <taxon>Thermoanaerobaculia</taxon>
        <taxon>Thermoanaerobaculales</taxon>
        <taxon>Thermoanaerobaculaceae</taxon>
        <taxon>Thermoanaerobaculum</taxon>
    </lineage>
</organism>
<dbReference type="STRING" id="1312852.EG19_09745"/>
<dbReference type="NCBIfam" id="TIGR03026">
    <property type="entry name" value="NDP-sugDHase"/>
    <property type="match status" value="1"/>
</dbReference>
<feature type="binding site" evidence="10">
    <location>
        <begin position="252"/>
        <end position="256"/>
    </location>
    <ligand>
        <name>substrate</name>
    </ligand>
</feature>
<keyword evidence="5 8" id="KW-0560">Oxidoreductase</keyword>
<keyword evidence="6 8" id="KW-0520">NAD</keyword>
<dbReference type="Proteomes" id="UP000027284">
    <property type="component" value="Unassembled WGS sequence"/>
</dbReference>
<evidence type="ECO:0000256" key="6">
    <source>
        <dbReference type="ARBA" id="ARBA00023027"/>
    </source>
</evidence>
<dbReference type="AlphaFoldDB" id="A0A062Y2P4"/>
<feature type="binding site" evidence="11">
    <location>
        <position position="86"/>
    </location>
    <ligand>
        <name>NAD(+)</name>
        <dbReference type="ChEBI" id="CHEBI:57540"/>
    </ligand>
</feature>
<keyword evidence="14" id="KW-1185">Reference proteome</keyword>
<dbReference type="GO" id="GO:0003979">
    <property type="term" value="F:UDP-glucose 6-dehydrogenase activity"/>
    <property type="evidence" value="ECO:0007669"/>
    <property type="project" value="UniProtKB-EC"/>
</dbReference>
<evidence type="ECO:0000256" key="3">
    <source>
        <dbReference type="ARBA" id="ARBA00012954"/>
    </source>
</evidence>
<dbReference type="SUPFAM" id="SSF51735">
    <property type="entry name" value="NAD(P)-binding Rossmann-fold domains"/>
    <property type="match status" value="1"/>
</dbReference>
<dbReference type="Gene3D" id="3.40.50.720">
    <property type="entry name" value="NAD(P)-binding Rossmann-like Domain"/>
    <property type="match status" value="2"/>
</dbReference>
<evidence type="ECO:0000256" key="11">
    <source>
        <dbReference type="PIRSR" id="PIRSR500134-3"/>
    </source>
</evidence>
<dbReference type="InterPro" id="IPR017476">
    <property type="entry name" value="UDP-Glc/GDP-Man"/>
</dbReference>
<evidence type="ECO:0000256" key="8">
    <source>
        <dbReference type="PIRNR" id="PIRNR000124"/>
    </source>
</evidence>
<dbReference type="InterPro" id="IPR028357">
    <property type="entry name" value="UDPglc_DH_bac"/>
</dbReference>
<feature type="binding site" evidence="10">
    <location>
        <position position="260"/>
    </location>
    <ligand>
        <name>substrate</name>
    </ligand>
</feature>
<dbReference type="GO" id="GO:0006065">
    <property type="term" value="P:UDP-glucuronate biosynthetic process"/>
    <property type="evidence" value="ECO:0007669"/>
    <property type="project" value="UniProtKB-UniPathway"/>
</dbReference>
<dbReference type="SUPFAM" id="SSF52413">
    <property type="entry name" value="UDP-glucose/GDP-mannose dehydrogenase C-terminal domain"/>
    <property type="match status" value="1"/>
</dbReference>
<dbReference type="Pfam" id="PF03720">
    <property type="entry name" value="UDPG_MGDP_dh_C"/>
    <property type="match status" value="1"/>
</dbReference>
<comment type="similarity">
    <text evidence="2 8">Belongs to the UDP-glucose/GDP-mannose dehydrogenase family.</text>
</comment>
<dbReference type="PIRSF" id="PIRSF000124">
    <property type="entry name" value="UDPglc_GDPman_dh"/>
    <property type="match status" value="1"/>
</dbReference>
<dbReference type="EC" id="1.1.1.22" evidence="3 8"/>
<dbReference type="UniPathway" id="UPA00038">
    <property type="reaction ID" value="UER00491"/>
</dbReference>
<feature type="binding site" evidence="11">
    <location>
        <position position="155"/>
    </location>
    <ligand>
        <name>NAD(+)</name>
        <dbReference type="ChEBI" id="CHEBI:57540"/>
    </ligand>
</feature>
<dbReference type="OrthoDB" id="9803238at2"/>
<feature type="binding site" evidence="11">
    <location>
        <position position="331"/>
    </location>
    <ligand>
        <name>NAD(+)</name>
        <dbReference type="ChEBI" id="CHEBI:57540"/>
    </ligand>
</feature>
<feature type="binding site" evidence="11">
    <location>
        <position position="30"/>
    </location>
    <ligand>
        <name>NAD(+)</name>
        <dbReference type="ChEBI" id="CHEBI:57540"/>
    </ligand>
</feature>
<dbReference type="SMART" id="SM00984">
    <property type="entry name" value="UDPG_MGDP_dh_C"/>
    <property type="match status" value="1"/>
</dbReference>
<dbReference type="PANTHER" id="PTHR43750">
    <property type="entry name" value="UDP-GLUCOSE 6-DEHYDROGENASE TUAD"/>
    <property type="match status" value="1"/>
</dbReference>
<dbReference type="Pfam" id="PF00984">
    <property type="entry name" value="UDPG_MGDP_dh"/>
    <property type="match status" value="1"/>
</dbReference>
<evidence type="ECO:0000256" key="1">
    <source>
        <dbReference type="ARBA" id="ARBA00004701"/>
    </source>
</evidence>
<feature type="binding site" evidence="11">
    <location>
        <position position="266"/>
    </location>
    <ligand>
        <name>NAD(+)</name>
        <dbReference type="ChEBI" id="CHEBI:57540"/>
    </ligand>
</feature>
<feature type="binding site" evidence="10">
    <location>
        <begin position="152"/>
        <end position="155"/>
    </location>
    <ligand>
        <name>substrate</name>
    </ligand>
</feature>
<evidence type="ECO:0000256" key="5">
    <source>
        <dbReference type="ARBA" id="ARBA00023002"/>
    </source>
</evidence>
<dbReference type="InterPro" id="IPR014026">
    <property type="entry name" value="UDP-Glc/GDP-Man_DH_dimer"/>
</dbReference>
<dbReference type="PIRSF" id="PIRSF500134">
    <property type="entry name" value="UDPglc_DH_bac"/>
    <property type="match status" value="1"/>
</dbReference>
<evidence type="ECO:0000259" key="12">
    <source>
        <dbReference type="SMART" id="SM00984"/>
    </source>
</evidence>
<comment type="pathway">
    <text evidence="1">Nucleotide-sugar biosynthesis; UDP-alpha-D-glucuronate biosynthesis; UDP-alpha-D-glucuronate from UDP-alpha-D-glucose: step 1/1.</text>
</comment>
<evidence type="ECO:0000256" key="9">
    <source>
        <dbReference type="PIRSR" id="PIRSR500134-1"/>
    </source>
</evidence>
<evidence type="ECO:0000313" key="13">
    <source>
        <dbReference type="EMBL" id="KDA54696.1"/>
    </source>
</evidence>
<name>A0A062Y2P4_9BACT</name>
<dbReference type="Gene3D" id="1.20.5.100">
    <property type="entry name" value="Cytochrome c1, transmembrane anchor, C-terminal"/>
    <property type="match status" value="1"/>
</dbReference>
<dbReference type="SUPFAM" id="SSF48179">
    <property type="entry name" value="6-phosphogluconate dehydrogenase C-terminal domain-like"/>
    <property type="match status" value="1"/>
</dbReference>
<evidence type="ECO:0000256" key="10">
    <source>
        <dbReference type="PIRSR" id="PIRSR500134-2"/>
    </source>
</evidence>
<protein>
    <recommendedName>
        <fullName evidence="4 8">UDP-glucose 6-dehydrogenase</fullName>
        <ecNumber evidence="3 8">1.1.1.22</ecNumber>
    </recommendedName>
</protein>
<dbReference type="InterPro" id="IPR014027">
    <property type="entry name" value="UDP-Glc/GDP-Man_DH_C"/>
</dbReference>
<dbReference type="PANTHER" id="PTHR43750:SF3">
    <property type="entry name" value="UDP-GLUCOSE 6-DEHYDROGENASE TUAD"/>
    <property type="match status" value="1"/>
</dbReference>
<proteinExistence type="inferred from homology"/>
<evidence type="ECO:0000256" key="7">
    <source>
        <dbReference type="ARBA" id="ARBA00047473"/>
    </source>
</evidence>
<dbReference type="Pfam" id="PF03721">
    <property type="entry name" value="UDPG_MGDP_dh_N"/>
    <property type="match status" value="1"/>
</dbReference>
<feature type="binding site" evidence="11">
    <location>
        <position position="121"/>
    </location>
    <ligand>
        <name>NAD(+)</name>
        <dbReference type="ChEBI" id="CHEBI:57540"/>
    </ligand>
</feature>
<comment type="caution">
    <text evidence="13">The sequence shown here is derived from an EMBL/GenBank/DDBJ whole genome shotgun (WGS) entry which is preliminary data.</text>
</comment>
<evidence type="ECO:0000313" key="14">
    <source>
        <dbReference type="Proteomes" id="UP000027284"/>
    </source>
</evidence>
<feature type="binding site" evidence="11">
    <location>
        <position position="35"/>
    </location>
    <ligand>
        <name>NAD(+)</name>
        <dbReference type="ChEBI" id="CHEBI:57540"/>
    </ligand>
</feature>
<feature type="active site" description="Nucleophile" evidence="9">
    <location>
        <position position="263"/>
    </location>
</feature>
<gene>
    <name evidence="13" type="ORF">EG19_09745</name>
</gene>
<dbReference type="RefSeq" id="WP_038046868.1">
    <property type="nucleotide sequence ID" value="NZ_JMFG01000005.1"/>
</dbReference>
<feature type="binding site" evidence="10">
    <location>
        <position position="324"/>
    </location>
    <ligand>
        <name>substrate</name>
    </ligand>
</feature>